<protein>
    <recommendedName>
        <fullName evidence="2">UPF0235 protein KAK06_02715</fullName>
    </recommendedName>
</protein>
<dbReference type="InterPro" id="IPR003746">
    <property type="entry name" value="DUF167"/>
</dbReference>
<dbReference type="GO" id="GO:0005737">
    <property type="term" value="C:cytoplasm"/>
    <property type="evidence" value="ECO:0007669"/>
    <property type="project" value="TreeGrafter"/>
</dbReference>
<comment type="caution">
    <text evidence="3">The sequence shown here is derived from an EMBL/GenBank/DDBJ whole genome shotgun (WGS) entry which is preliminary data.</text>
</comment>
<evidence type="ECO:0000256" key="2">
    <source>
        <dbReference type="HAMAP-Rule" id="MF_00634"/>
    </source>
</evidence>
<dbReference type="SUPFAM" id="SSF69786">
    <property type="entry name" value="YggU-like"/>
    <property type="match status" value="1"/>
</dbReference>
<name>A0A940YGQ8_9BURK</name>
<evidence type="ECO:0000313" key="3">
    <source>
        <dbReference type="EMBL" id="MBQ0957861.1"/>
    </source>
</evidence>
<dbReference type="PANTHER" id="PTHR13420:SF7">
    <property type="entry name" value="UPF0235 PROTEIN C15ORF40"/>
    <property type="match status" value="1"/>
</dbReference>
<keyword evidence="4" id="KW-1185">Reference proteome</keyword>
<dbReference type="EMBL" id="JAGQDE010000002">
    <property type="protein sequence ID" value="MBQ0957861.1"/>
    <property type="molecule type" value="Genomic_DNA"/>
</dbReference>
<dbReference type="NCBIfam" id="TIGR00251">
    <property type="entry name" value="DUF167 family protein"/>
    <property type="match status" value="1"/>
</dbReference>
<dbReference type="SMART" id="SM01152">
    <property type="entry name" value="DUF167"/>
    <property type="match status" value="1"/>
</dbReference>
<reference evidence="3" key="1">
    <citation type="submission" date="2021-04" db="EMBL/GenBank/DDBJ databases">
        <title>The genome sequence of Ideonella sp. 4Y11.</title>
        <authorList>
            <person name="Liu Y."/>
        </authorList>
    </citation>
    <scope>NUCLEOTIDE SEQUENCE</scope>
    <source>
        <strain evidence="3">4Y11</strain>
    </source>
</reference>
<comment type="similarity">
    <text evidence="1 2">Belongs to the UPF0235 family.</text>
</comment>
<dbReference type="PANTHER" id="PTHR13420">
    <property type="entry name" value="UPF0235 PROTEIN C15ORF40"/>
    <property type="match status" value="1"/>
</dbReference>
<evidence type="ECO:0000256" key="1">
    <source>
        <dbReference type="ARBA" id="ARBA00010364"/>
    </source>
</evidence>
<accession>A0A940YGQ8</accession>
<sequence>MSPALWPCVRADGAEACVLSVSVVPNAKKTEAVGLHDGALRVRLAAPPVDGKANDTLVAWVAGELGLPRRAVRLKRGPASRSKQLEVDVPLNAVQAWLGRCLPGA</sequence>
<dbReference type="RefSeq" id="WP_210800265.1">
    <property type="nucleotide sequence ID" value="NZ_JAGQDE010000002.1"/>
</dbReference>
<proteinExistence type="inferred from homology"/>
<dbReference type="AlphaFoldDB" id="A0A940YGQ8"/>
<evidence type="ECO:0000313" key="4">
    <source>
        <dbReference type="Proteomes" id="UP000678374"/>
    </source>
</evidence>
<dbReference type="Pfam" id="PF02594">
    <property type="entry name" value="DUF167"/>
    <property type="match status" value="1"/>
</dbReference>
<dbReference type="Proteomes" id="UP000678374">
    <property type="component" value="Unassembled WGS sequence"/>
</dbReference>
<dbReference type="HAMAP" id="MF_00634">
    <property type="entry name" value="UPF0235"/>
    <property type="match status" value="1"/>
</dbReference>
<organism evidence="3 4">
    <name type="scientific">Ideonella aquatica</name>
    <dbReference type="NCBI Taxonomy" id="2824119"/>
    <lineage>
        <taxon>Bacteria</taxon>
        <taxon>Pseudomonadati</taxon>
        <taxon>Pseudomonadota</taxon>
        <taxon>Betaproteobacteria</taxon>
        <taxon>Burkholderiales</taxon>
        <taxon>Sphaerotilaceae</taxon>
        <taxon>Ideonella</taxon>
    </lineage>
</organism>
<dbReference type="Gene3D" id="3.30.1200.10">
    <property type="entry name" value="YggU-like"/>
    <property type="match status" value="1"/>
</dbReference>
<dbReference type="InterPro" id="IPR036591">
    <property type="entry name" value="YggU-like_sf"/>
</dbReference>
<gene>
    <name evidence="3" type="ORF">KAK06_02715</name>
</gene>